<accession>A0A5C7EUI9</accession>
<sequence length="109" mass="11892">MTHDEFVSAYRSGALRVKVDRAAAEKLLARRLLLPLVALPVLGIGVALALIGHLWLGILVFLLGFVGPRLIKRSAPNFIVTQALRDAAWYADALQAGVLKIEDPAERPR</sequence>
<evidence type="ECO:0000313" key="2">
    <source>
        <dbReference type="EMBL" id="TXF11703.1"/>
    </source>
</evidence>
<keyword evidence="1" id="KW-1133">Transmembrane helix</keyword>
<reference evidence="2 3" key="1">
    <citation type="submission" date="2019-08" db="EMBL/GenBank/DDBJ databases">
        <title>Pelomicrobium methylotrophicum gen. nov., sp. nov. a moderately thermophilic, facultatively anaerobic, lithoautotrophic and methylotrophic bacterium isolated from a terrestrial mud volcano.</title>
        <authorList>
            <person name="Slobodkina G.B."/>
            <person name="Merkel A.Y."/>
            <person name="Slobodkin A.I."/>
        </authorList>
    </citation>
    <scope>NUCLEOTIDE SEQUENCE [LARGE SCALE GENOMIC DNA]</scope>
    <source>
        <strain evidence="2 3">SM250</strain>
    </source>
</reference>
<comment type="caution">
    <text evidence="2">The sequence shown here is derived from an EMBL/GenBank/DDBJ whole genome shotgun (WGS) entry which is preliminary data.</text>
</comment>
<keyword evidence="1" id="KW-0472">Membrane</keyword>
<keyword evidence="1" id="KW-0812">Transmembrane</keyword>
<dbReference type="InParanoid" id="A0A5C7EUI9"/>
<dbReference type="EMBL" id="VPFL01000011">
    <property type="protein sequence ID" value="TXF11703.1"/>
    <property type="molecule type" value="Genomic_DNA"/>
</dbReference>
<protein>
    <submittedName>
        <fullName evidence="2">Uncharacterized protein</fullName>
    </submittedName>
</protein>
<proteinExistence type="predicted"/>
<name>A0A5C7EUI9_9PROT</name>
<feature type="transmembrane region" description="Helical" evidence="1">
    <location>
        <begin position="37"/>
        <end position="66"/>
    </location>
</feature>
<dbReference type="Proteomes" id="UP000321201">
    <property type="component" value="Unassembled WGS sequence"/>
</dbReference>
<keyword evidence="3" id="KW-1185">Reference proteome</keyword>
<organism evidence="2 3">
    <name type="scientific">Pelomicrobium methylotrophicum</name>
    <dbReference type="NCBI Taxonomy" id="2602750"/>
    <lineage>
        <taxon>Bacteria</taxon>
        <taxon>Pseudomonadati</taxon>
        <taxon>Pseudomonadota</taxon>
        <taxon>Hydrogenophilia</taxon>
        <taxon>Hydrogenophilia incertae sedis</taxon>
        <taxon>Pelomicrobium</taxon>
    </lineage>
</organism>
<dbReference type="AlphaFoldDB" id="A0A5C7EUI9"/>
<gene>
    <name evidence="2" type="ORF">FR698_09045</name>
</gene>
<evidence type="ECO:0000313" key="3">
    <source>
        <dbReference type="Proteomes" id="UP000321201"/>
    </source>
</evidence>
<evidence type="ECO:0000256" key="1">
    <source>
        <dbReference type="SAM" id="Phobius"/>
    </source>
</evidence>